<protein>
    <recommendedName>
        <fullName evidence="5">DYW domain-containing protein</fullName>
    </recommendedName>
</protein>
<dbReference type="STRING" id="71139.A0A059A925"/>
<evidence type="ECO:0000259" key="5">
    <source>
        <dbReference type="Pfam" id="PF14432"/>
    </source>
</evidence>
<dbReference type="GO" id="GO:0009451">
    <property type="term" value="P:RNA modification"/>
    <property type="evidence" value="ECO:0007669"/>
    <property type="project" value="InterPro"/>
</dbReference>
<dbReference type="Pfam" id="PF20430">
    <property type="entry name" value="Eplus_motif"/>
    <property type="match status" value="1"/>
</dbReference>
<dbReference type="Pfam" id="PF01535">
    <property type="entry name" value="PPR"/>
    <property type="match status" value="9"/>
</dbReference>
<name>A0A059A925_EUCGR</name>
<dbReference type="OMA" id="CRVHSNK"/>
<feature type="repeat" description="PPR" evidence="3">
    <location>
        <begin position="147"/>
        <end position="181"/>
    </location>
</feature>
<dbReference type="InterPro" id="IPR011990">
    <property type="entry name" value="TPR-like_helical_dom_sf"/>
</dbReference>
<keyword evidence="2" id="KW-0677">Repeat</keyword>
<evidence type="ECO:0000313" key="6">
    <source>
        <dbReference type="EMBL" id="KCW49850.1"/>
    </source>
</evidence>
<feature type="region of interest" description="Disordered" evidence="4">
    <location>
        <begin position="1"/>
        <end position="43"/>
    </location>
</feature>
<dbReference type="InterPro" id="IPR002885">
    <property type="entry name" value="PPR_rpt"/>
</dbReference>
<dbReference type="Gramene" id="KCW49850">
    <property type="protein sequence ID" value="KCW49850"/>
    <property type="gene ID" value="EUGRSUZ_K03322"/>
</dbReference>
<feature type="compositionally biased region" description="Polar residues" evidence="4">
    <location>
        <begin position="12"/>
        <end position="21"/>
    </location>
</feature>
<evidence type="ECO:0000256" key="3">
    <source>
        <dbReference type="PROSITE-ProRule" id="PRU00708"/>
    </source>
</evidence>
<organism evidence="6">
    <name type="scientific">Eucalyptus grandis</name>
    <name type="common">Flooded gum</name>
    <dbReference type="NCBI Taxonomy" id="71139"/>
    <lineage>
        <taxon>Eukaryota</taxon>
        <taxon>Viridiplantae</taxon>
        <taxon>Streptophyta</taxon>
        <taxon>Embryophyta</taxon>
        <taxon>Tracheophyta</taxon>
        <taxon>Spermatophyta</taxon>
        <taxon>Magnoliopsida</taxon>
        <taxon>eudicotyledons</taxon>
        <taxon>Gunneridae</taxon>
        <taxon>Pentapetalae</taxon>
        <taxon>rosids</taxon>
        <taxon>malvids</taxon>
        <taxon>Myrtales</taxon>
        <taxon>Myrtaceae</taxon>
        <taxon>Myrtoideae</taxon>
        <taxon>Eucalypteae</taxon>
        <taxon>Eucalyptus</taxon>
    </lineage>
</organism>
<dbReference type="Pfam" id="PF13041">
    <property type="entry name" value="PPR_2"/>
    <property type="match status" value="2"/>
</dbReference>
<reference evidence="6" key="1">
    <citation type="submission" date="2013-07" db="EMBL/GenBank/DDBJ databases">
        <title>The genome of Eucalyptus grandis.</title>
        <authorList>
            <person name="Schmutz J."/>
            <person name="Hayes R."/>
            <person name="Myburg A."/>
            <person name="Tuskan G."/>
            <person name="Grattapaglia D."/>
            <person name="Rokhsar D.S."/>
        </authorList>
    </citation>
    <scope>NUCLEOTIDE SEQUENCE</scope>
    <source>
        <tissue evidence="6">Leaf extractions</tissue>
    </source>
</reference>
<dbReference type="SUPFAM" id="SSF48452">
    <property type="entry name" value="TPR-like"/>
    <property type="match status" value="1"/>
</dbReference>
<dbReference type="FunFam" id="1.25.40.10:FF:000344">
    <property type="entry name" value="Pentatricopeptide repeat-containing protein"/>
    <property type="match status" value="1"/>
</dbReference>
<dbReference type="PANTHER" id="PTHR47926:SF377">
    <property type="entry name" value="OS04G0469400 PROTEIN"/>
    <property type="match status" value="1"/>
</dbReference>
<evidence type="ECO:0000256" key="1">
    <source>
        <dbReference type="ARBA" id="ARBA00006643"/>
    </source>
</evidence>
<feature type="domain" description="DYW" evidence="5">
    <location>
        <begin position="868"/>
        <end position="960"/>
    </location>
</feature>
<sequence length="960" mass="106371">MAASIPTPSPRLHTSSASSRRPLSGQPRAQPPPKIPGLVISPRRPPSFQETYARGCLNAAASESLSSLMTHNPSARGVTPAEAFSRILELCAAKEALAEGRQVHAHLAKSGYFGHPVFLSTKLVFMYGRCGSRRSAEKLFDGMRERTVYTWNAMIGAYLADEDPAASLELYRDMRVSGPPLDSRTFPSVLKACALLGDRRSGAEIHGFAVKCGLASVLFVVNSLVAMYAKCNDLDGARQVFDSIDVKEDLALWNSMISAYSASGRSLEALFLLRGLKGRGLVMNTYTMVAALQACQNVDYQKLGMEIHAAVLKSGYEIDVHVGNALIAMYARCGEMNGAARVFFNLVDRDSVSWNSMLSGFVQNGLHSEALQLFRDMQDFNQELDTVSIMGILAASGRLANLLHGTAGHGYVIRRGLDTDLQVANTLMDMYAKCRRPRLMGKVFYSMPVKDIISRTTIIAGYSQNDCHMDALKCFREVQMEGMDVDKMMIGSVLLACVGSKSLRHVKEIHSFMLRKGLSDLALQNRIVDAYGACGHTDYASRAFELIENKDIISWTSLISCYVHNGLAQEAFQVFLEMKEAGIEADYVTLVSVLSAAADLSLLQKGKEIHGSIIRRGFILEGSVSTSLVDMYACCGDLENACKVFSSIDRKELSLWTTMIYANGMHGRGMVAIDLFKRMIDTNLVPDHITFLAILYSCSHSGLIDEGKTFFTSMQHDYQLEPWSEHYACLVDLLGRANRLDEAYEFIKSMPIEPTAEVWCSLLGACRVHSDKRLGEIAVHKLLELNPDRTGNFVLMSNILAANGRWKDVKEMRMRMKGIGLKKMPGCSWIELRNKIHSFVAGDKSHPQSDEIYQKLAEVTDKLAQEGGYVAQTRFVLHDVGEEEKLQMLYGHSERLAIAYSLLESSGETPIRVTKNLRVCGDCHTFCKLVSKCFGQELIVRDASRFHHFNHGVCSCGDFW</sequence>
<proteinExistence type="inferred from homology"/>
<dbReference type="Pfam" id="PF20431">
    <property type="entry name" value="E_motif"/>
    <property type="match status" value="1"/>
</dbReference>
<dbReference type="GO" id="GO:0008270">
    <property type="term" value="F:zinc ion binding"/>
    <property type="evidence" value="ECO:0007669"/>
    <property type="project" value="InterPro"/>
</dbReference>
<dbReference type="InParanoid" id="A0A059A925"/>
<dbReference type="PROSITE" id="PS51375">
    <property type="entry name" value="PPR"/>
    <property type="match status" value="4"/>
</dbReference>
<dbReference type="FunFam" id="1.25.40.10:FF:000031">
    <property type="entry name" value="Pentatricopeptide repeat-containing protein mitochondrial"/>
    <property type="match status" value="1"/>
</dbReference>
<dbReference type="FunFam" id="1.25.40.10:FF:000725">
    <property type="entry name" value="Pentatricopeptide repeat-containing protein At3g63370, chloroplastic"/>
    <property type="match status" value="1"/>
</dbReference>
<dbReference type="Pfam" id="PF14432">
    <property type="entry name" value="DYW_deaminase"/>
    <property type="match status" value="1"/>
</dbReference>
<dbReference type="AlphaFoldDB" id="A0A059A925"/>
<evidence type="ECO:0000256" key="2">
    <source>
        <dbReference type="ARBA" id="ARBA00022737"/>
    </source>
</evidence>
<dbReference type="InterPro" id="IPR046960">
    <property type="entry name" value="PPR_At4g14850-like_plant"/>
</dbReference>
<feature type="repeat" description="PPR" evidence="3">
    <location>
        <begin position="551"/>
        <end position="585"/>
    </location>
</feature>
<dbReference type="EMBL" id="KK198763">
    <property type="protein sequence ID" value="KCW49850.1"/>
    <property type="molecule type" value="Genomic_DNA"/>
</dbReference>
<dbReference type="FunFam" id="1.25.40.10:FF:000073">
    <property type="entry name" value="Pentatricopeptide repeat-containing protein chloroplastic"/>
    <property type="match status" value="2"/>
</dbReference>
<dbReference type="PANTHER" id="PTHR47926">
    <property type="entry name" value="PENTATRICOPEPTIDE REPEAT-CONTAINING PROTEIN"/>
    <property type="match status" value="1"/>
</dbReference>
<dbReference type="eggNOG" id="KOG4197">
    <property type="taxonomic scope" value="Eukaryota"/>
</dbReference>
<dbReference type="GO" id="GO:0003723">
    <property type="term" value="F:RNA binding"/>
    <property type="evidence" value="ECO:0007669"/>
    <property type="project" value="InterPro"/>
</dbReference>
<accession>A0A059A925</accession>
<comment type="similarity">
    <text evidence="1">Belongs to the PPR family. PCMP-H subfamily.</text>
</comment>
<feature type="repeat" description="PPR" evidence="3">
    <location>
        <begin position="350"/>
        <end position="384"/>
    </location>
</feature>
<dbReference type="NCBIfam" id="TIGR00756">
    <property type="entry name" value="PPR"/>
    <property type="match status" value="3"/>
</dbReference>
<dbReference type="InterPro" id="IPR032867">
    <property type="entry name" value="DYW_dom"/>
</dbReference>
<feature type="repeat" description="PPR" evidence="3">
    <location>
        <begin position="249"/>
        <end position="283"/>
    </location>
</feature>
<dbReference type="InterPro" id="IPR046848">
    <property type="entry name" value="E_motif"/>
</dbReference>
<dbReference type="Gene3D" id="1.25.40.10">
    <property type="entry name" value="Tetratricopeptide repeat domain"/>
    <property type="match status" value="5"/>
</dbReference>
<evidence type="ECO:0000256" key="4">
    <source>
        <dbReference type="SAM" id="MobiDB-lite"/>
    </source>
</evidence>
<gene>
    <name evidence="6" type="ORF">EUGRSUZ_K03322</name>
</gene>
<dbReference type="InterPro" id="IPR046849">
    <property type="entry name" value="E2_motif"/>
</dbReference>
<dbReference type="FunCoup" id="A0A059A925">
    <property type="interactions" value="291"/>
</dbReference>
<dbReference type="FunFam" id="1.25.40.10:FF:000366">
    <property type="entry name" value="Pentatricopeptide (PPR) repeat-containing protein"/>
    <property type="match status" value="1"/>
</dbReference>